<evidence type="ECO:0000313" key="1">
    <source>
        <dbReference type="EMBL" id="KIL79637.1"/>
    </source>
</evidence>
<evidence type="ECO:0000313" key="2">
    <source>
        <dbReference type="Proteomes" id="UP000031982"/>
    </source>
</evidence>
<dbReference type="Proteomes" id="UP000031982">
    <property type="component" value="Unassembled WGS sequence"/>
</dbReference>
<accession>A0ABR5AY26</accession>
<dbReference type="EMBL" id="JXLP01000002">
    <property type="protein sequence ID" value="KIL79637.1"/>
    <property type="molecule type" value="Genomic_DNA"/>
</dbReference>
<gene>
    <name evidence="1" type="ORF">SD77_2091</name>
</gene>
<reference evidence="1 2" key="1">
    <citation type="submission" date="2015-01" db="EMBL/GenBank/DDBJ databases">
        <title>Genome Assembly of Bacillus badius MTCC 1458.</title>
        <authorList>
            <person name="Verma A."/>
            <person name="Khatri I."/>
            <person name="Mual P."/>
            <person name="Subramanian S."/>
            <person name="Krishnamurthi S."/>
        </authorList>
    </citation>
    <scope>NUCLEOTIDE SEQUENCE [LARGE SCALE GENOMIC DNA]</scope>
    <source>
        <strain evidence="1 2">MTCC 1458</strain>
    </source>
</reference>
<organism evidence="1 2">
    <name type="scientific">Bacillus badius</name>
    <dbReference type="NCBI Taxonomy" id="1455"/>
    <lineage>
        <taxon>Bacteria</taxon>
        <taxon>Bacillati</taxon>
        <taxon>Bacillota</taxon>
        <taxon>Bacilli</taxon>
        <taxon>Bacillales</taxon>
        <taxon>Bacillaceae</taxon>
        <taxon>Pseudobacillus</taxon>
    </lineage>
</organism>
<sequence length="38" mass="4346">MFSLQAGAWLARKRGIKKMKQKILQAGLEGFFVERNGH</sequence>
<keyword evidence="2" id="KW-1185">Reference proteome</keyword>
<comment type="caution">
    <text evidence="1">The sequence shown here is derived from an EMBL/GenBank/DDBJ whole genome shotgun (WGS) entry which is preliminary data.</text>
</comment>
<name>A0ABR5AY26_BACBA</name>
<protein>
    <submittedName>
        <fullName evidence="1">Uncharacterized protein</fullName>
    </submittedName>
</protein>
<proteinExistence type="predicted"/>